<keyword evidence="2" id="KW-1185">Reference proteome</keyword>
<gene>
    <name evidence="1" type="ORF">LKD36_07495</name>
</gene>
<evidence type="ECO:0000313" key="1">
    <source>
        <dbReference type="EMBL" id="MCC2126020.1"/>
    </source>
</evidence>
<accession>A0AAE3DB86</accession>
<dbReference type="AlphaFoldDB" id="A0AAE3DB86"/>
<evidence type="ECO:0000313" key="2">
    <source>
        <dbReference type="Proteomes" id="UP001198220"/>
    </source>
</evidence>
<sequence>MNHDIEKALDNLEKRAQDIQHYMNIMSKVKTVNVADDQDFQREFDFFYKVRRNAEWRKVFFEIFERKKKRNCSYKEIITELYEGTGQVEASFASKMLASIDENMPIWDSKVLDRIGIKSSNKRGQQKLEETIELYDVIVQWYSDLKANKASYNEYITSFDSRFPDYSSISDTKKIDFILWAMGEEEEDTIPSVYIQNMEALSDAAKIASRSIEAYPGVVSAVKQIADCMKQYQGISQTFMENARRISETIRPIFEYQQQIMESVRPALESLGKTIAAITTTIPKIEIPESFLKTLGNLRYLYTLKSITWPLFLEDDEELKEIITGLCGDKKENYPLDELAASICNYYNSEKLDNIIGGWRKLLKDDSERLLLLEEAVNLHNSGCYYGATSIMMCQVDGLICDISNYTDENGLICSEDDEKEICELYQVDFQNHKKFAKTSEKHMILRLAAMTENAVFYWEAMTDYIYNVVLTSHGEEYRDHNPLRNKICHGDQLDFGTEEKSLKSIFVIDLLLNLKSEMQWLAEHKFDK</sequence>
<organism evidence="1 2">
    <name type="scientific">Hominiventricola filiformis</name>
    <dbReference type="NCBI Taxonomy" id="2885352"/>
    <lineage>
        <taxon>Bacteria</taxon>
        <taxon>Bacillati</taxon>
        <taxon>Bacillota</taxon>
        <taxon>Clostridia</taxon>
        <taxon>Lachnospirales</taxon>
        <taxon>Lachnospiraceae</taxon>
        <taxon>Hominiventricola</taxon>
    </lineage>
</organism>
<dbReference type="Proteomes" id="UP001198220">
    <property type="component" value="Unassembled WGS sequence"/>
</dbReference>
<reference evidence="1 2" key="1">
    <citation type="submission" date="2021-10" db="EMBL/GenBank/DDBJ databases">
        <title>Anaerobic single-cell dispensing facilitates the cultivation of human gut bacteria.</title>
        <authorList>
            <person name="Afrizal A."/>
        </authorList>
    </citation>
    <scope>NUCLEOTIDE SEQUENCE [LARGE SCALE GENOMIC DNA]</scope>
    <source>
        <strain evidence="1 2">CLA-AA-H276</strain>
    </source>
</reference>
<protein>
    <submittedName>
        <fullName evidence="1">Uncharacterized protein</fullName>
    </submittedName>
</protein>
<comment type="caution">
    <text evidence="1">The sequence shown here is derived from an EMBL/GenBank/DDBJ whole genome shotgun (WGS) entry which is preliminary data.</text>
</comment>
<proteinExistence type="predicted"/>
<dbReference type="RefSeq" id="WP_308459200.1">
    <property type="nucleotide sequence ID" value="NZ_JAJEPS010000005.1"/>
</dbReference>
<dbReference type="EMBL" id="JAJEPS010000005">
    <property type="protein sequence ID" value="MCC2126020.1"/>
    <property type="molecule type" value="Genomic_DNA"/>
</dbReference>
<name>A0AAE3DB86_9FIRM</name>